<keyword evidence="1" id="KW-1185">Reference proteome</keyword>
<dbReference type="WBParaSite" id="nRc.2.0.1.t18551-RA">
    <property type="protein sequence ID" value="nRc.2.0.1.t18551-RA"/>
    <property type="gene ID" value="nRc.2.0.1.g18551"/>
</dbReference>
<evidence type="ECO:0000313" key="1">
    <source>
        <dbReference type="Proteomes" id="UP000887565"/>
    </source>
</evidence>
<reference evidence="2" key="1">
    <citation type="submission" date="2022-11" db="UniProtKB">
        <authorList>
            <consortium name="WormBaseParasite"/>
        </authorList>
    </citation>
    <scope>IDENTIFICATION</scope>
</reference>
<dbReference type="Proteomes" id="UP000887565">
    <property type="component" value="Unplaced"/>
</dbReference>
<organism evidence="1 2">
    <name type="scientific">Romanomermis culicivorax</name>
    <name type="common">Nematode worm</name>
    <dbReference type="NCBI Taxonomy" id="13658"/>
    <lineage>
        <taxon>Eukaryota</taxon>
        <taxon>Metazoa</taxon>
        <taxon>Ecdysozoa</taxon>
        <taxon>Nematoda</taxon>
        <taxon>Enoplea</taxon>
        <taxon>Dorylaimia</taxon>
        <taxon>Mermithida</taxon>
        <taxon>Mermithoidea</taxon>
        <taxon>Mermithidae</taxon>
        <taxon>Romanomermis</taxon>
    </lineage>
</organism>
<sequence length="64" mass="7306">MAVDMKNFQFTVPMPAHSTAPSYPWYIQLAYPNGTMLVFETFTANLSPPNHLMLPRKIGPHYSH</sequence>
<proteinExistence type="predicted"/>
<accession>A0A915IYP7</accession>
<dbReference type="AlphaFoldDB" id="A0A915IYP7"/>
<evidence type="ECO:0000313" key="2">
    <source>
        <dbReference type="WBParaSite" id="nRc.2.0.1.t18551-RA"/>
    </source>
</evidence>
<protein>
    <submittedName>
        <fullName evidence="2">Uncharacterized protein</fullName>
    </submittedName>
</protein>
<name>A0A915IYP7_ROMCU</name>